<dbReference type="GO" id="GO:0008080">
    <property type="term" value="F:N-acetyltransferase activity"/>
    <property type="evidence" value="ECO:0007669"/>
    <property type="project" value="TreeGrafter"/>
</dbReference>
<name>A0A9W9UDD1_PENBR</name>
<evidence type="ECO:0008006" key="3">
    <source>
        <dbReference type="Google" id="ProtNLM"/>
    </source>
</evidence>
<dbReference type="InterPro" id="IPR023213">
    <property type="entry name" value="CAT-like_dom_sf"/>
</dbReference>
<accession>A0A9W9UDD1</accession>
<protein>
    <recommendedName>
        <fullName evidence="3">Alcohol acetyltransferase</fullName>
    </recommendedName>
</protein>
<dbReference type="AlphaFoldDB" id="A0A9W9UDD1"/>
<reference evidence="1" key="1">
    <citation type="submission" date="2022-12" db="EMBL/GenBank/DDBJ databases">
        <authorList>
            <person name="Petersen C."/>
        </authorList>
    </citation>
    <scope>NUCLEOTIDE SEQUENCE</scope>
    <source>
        <strain evidence="1">IBT 35673</strain>
    </source>
</reference>
<organism evidence="1 2">
    <name type="scientific">Penicillium brevicompactum</name>
    <dbReference type="NCBI Taxonomy" id="5074"/>
    <lineage>
        <taxon>Eukaryota</taxon>
        <taxon>Fungi</taxon>
        <taxon>Dikarya</taxon>
        <taxon>Ascomycota</taxon>
        <taxon>Pezizomycotina</taxon>
        <taxon>Eurotiomycetes</taxon>
        <taxon>Eurotiomycetidae</taxon>
        <taxon>Eurotiales</taxon>
        <taxon>Aspergillaceae</taxon>
        <taxon>Penicillium</taxon>
    </lineage>
</organism>
<sequence length="457" mass="50769">MPLPYTPMVISDLGSHGWHAEKYSTTRSHLRIYNNVGLTAHYKRSTETSVKSALCHALSSLISKHPILSAIPLAVETPDPYFVRLPVYKLEEVITFVTLNSAPSSSHWKAALDKTLEEQHNYPFLFNPDRPLPFWRISILESEQASESFTLLFMFHHALMDTKSALSFHDELETHMNQVNVDLQSGERVSSIRPPSDALVPPLEDLYTLPISEDFLRTQENPNEPSPDSWTGSPQFTPVKTRFSSLWLSNAHTRTLAALSKKEGSSVTAVLQTLIATCLFSALPPEYKTLQADCAVSLRSFLPQPVTATTMGCYVGSVSTVYQRAHFNWNEARRTKTVLNHAMALKGGDMGVAYLRFVENQHHWMLQKLGRKRMAAFELSNVGVGRPSPRGAGFEVGGMLFSQSSSACSAAIKISAVTGRDGRLALGFTWQEGVVDDEMIERVQQALGSQVEELVSE</sequence>
<gene>
    <name evidence="1" type="ORF">N7452_007228</name>
</gene>
<dbReference type="InterPro" id="IPR010828">
    <property type="entry name" value="Atf2/Sli1-like"/>
</dbReference>
<dbReference type="PANTHER" id="PTHR28037:SF1">
    <property type="entry name" value="ALCOHOL O-ACETYLTRANSFERASE 1-RELATED"/>
    <property type="match status" value="1"/>
</dbReference>
<reference evidence="1" key="2">
    <citation type="journal article" date="2023" name="IMA Fungus">
        <title>Comparative genomic study of the Penicillium genus elucidates a diverse pangenome and 15 lateral gene transfer events.</title>
        <authorList>
            <person name="Petersen C."/>
            <person name="Sorensen T."/>
            <person name="Nielsen M.R."/>
            <person name="Sondergaard T.E."/>
            <person name="Sorensen J.L."/>
            <person name="Fitzpatrick D.A."/>
            <person name="Frisvad J.C."/>
            <person name="Nielsen K.L."/>
        </authorList>
    </citation>
    <scope>NUCLEOTIDE SEQUENCE</scope>
    <source>
        <strain evidence="1">IBT 35673</strain>
    </source>
</reference>
<dbReference type="Gene3D" id="3.30.559.10">
    <property type="entry name" value="Chloramphenicol acetyltransferase-like domain"/>
    <property type="match status" value="1"/>
</dbReference>
<dbReference type="SUPFAM" id="SSF52777">
    <property type="entry name" value="CoA-dependent acyltransferases"/>
    <property type="match status" value="2"/>
</dbReference>
<dbReference type="EMBL" id="JAPZBQ010000004">
    <property type="protein sequence ID" value="KAJ5334825.1"/>
    <property type="molecule type" value="Genomic_DNA"/>
</dbReference>
<evidence type="ECO:0000313" key="2">
    <source>
        <dbReference type="Proteomes" id="UP001147695"/>
    </source>
</evidence>
<dbReference type="Proteomes" id="UP001147695">
    <property type="component" value="Unassembled WGS sequence"/>
</dbReference>
<dbReference type="PANTHER" id="PTHR28037">
    <property type="entry name" value="ALCOHOL O-ACETYLTRANSFERASE 1-RELATED"/>
    <property type="match status" value="1"/>
</dbReference>
<dbReference type="InterPro" id="IPR052058">
    <property type="entry name" value="Alcohol_O-acetyltransferase"/>
</dbReference>
<dbReference type="Pfam" id="PF07247">
    <property type="entry name" value="AATase"/>
    <property type="match status" value="1"/>
</dbReference>
<dbReference type="Gene3D" id="3.30.559.30">
    <property type="entry name" value="Nonribosomal peptide synthetase, condensation domain"/>
    <property type="match status" value="1"/>
</dbReference>
<proteinExistence type="predicted"/>
<evidence type="ECO:0000313" key="1">
    <source>
        <dbReference type="EMBL" id="KAJ5334825.1"/>
    </source>
</evidence>
<comment type="caution">
    <text evidence="1">The sequence shown here is derived from an EMBL/GenBank/DDBJ whole genome shotgun (WGS) entry which is preliminary data.</text>
</comment>